<dbReference type="SUPFAM" id="SSF53067">
    <property type="entry name" value="Actin-like ATPase domain"/>
    <property type="match status" value="1"/>
</dbReference>
<dbReference type="CDD" id="cd23763">
    <property type="entry name" value="ASKHA_ATPase_ROK"/>
    <property type="match status" value="1"/>
</dbReference>
<sequence>MKILFDIGGTNTRLAISPNGRRIEEIIMWPTPKDYVDGFGLIRENILGLSEEKRIKSISGCLAGPLSPEKDMLIGGPNLEGWIARPIGKDLERSFRCPVNLENDAALAALGEAHYGAGKPKGIMAYITIGTGVGGARVIDGKIDKFSVGFEPGHQVIDVDRLALNTSEHGTLEELIGGRAIETRYGDKPWHLDKSEWEKFSRWLAAGLNNVMVMWSPELIVLGGSMITKKTGFTIHQLEKDLRQMLKIFPDLPKLKKSELGDLAGLYGALQVLRK</sequence>
<protein>
    <recommendedName>
        <fullName evidence="4">ROK family protein</fullName>
    </recommendedName>
</protein>
<dbReference type="AlphaFoldDB" id="A0A2H0US66"/>
<dbReference type="InterPro" id="IPR000600">
    <property type="entry name" value="ROK"/>
</dbReference>
<dbReference type="Pfam" id="PF00480">
    <property type="entry name" value="ROK"/>
    <property type="match status" value="1"/>
</dbReference>
<dbReference type="Gene3D" id="3.30.420.40">
    <property type="match status" value="2"/>
</dbReference>
<organism evidence="2 3">
    <name type="scientific">Candidatus Harrisonbacteria bacterium CG10_big_fil_rev_8_21_14_0_10_44_23</name>
    <dbReference type="NCBI Taxonomy" id="1974585"/>
    <lineage>
        <taxon>Bacteria</taxon>
        <taxon>Candidatus Harrisoniibacteriota</taxon>
    </lineage>
</organism>
<comment type="caution">
    <text evidence="2">The sequence shown here is derived from an EMBL/GenBank/DDBJ whole genome shotgun (WGS) entry which is preliminary data.</text>
</comment>
<proteinExistence type="inferred from homology"/>
<evidence type="ECO:0008006" key="4">
    <source>
        <dbReference type="Google" id="ProtNLM"/>
    </source>
</evidence>
<gene>
    <name evidence="2" type="ORF">COU09_01480</name>
</gene>
<dbReference type="PANTHER" id="PTHR18964:SF149">
    <property type="entry name" value="BIFUNCTIONAL UDP-N-ACETYLGLUCOSAMINE 2-EPIMERASE_N-ACETYLMANNOSAMINE KINASE"/>
    <property type="match status" value="1"/>
</dbReference>
<name>A0A2H0US66_9BACT</name>
<comment type="similarity">
    <text evidence="1">Belongs to the ROK (NagC/XylR) family.</text>
</comment>
<reference evidence="3" key="1">
    <citation type="submission" date="2017-09" db="EMBL/GenBank/DDBJ databases">
        <title>Depth-based differentiation of microbial function through sediment-hosted aquifers and enrichment of novel symbionts in the deep terrestrial subsurface.</title>
        <authorList>
            <person name="Probst A.J."/>
            <person name="Ladd B."/>
            <person name="Jarett J.K."/>
            <person name="Geller-Mcgrath D.E."/>
            <person name="Sieber C.M.K."/>
            <person name="Emerson J.B."/>
            <person name="Anantharaman K."/>
            <person name="Thomas B.C."/>
            <person name="Malmstrom R."/>
            <person name="Stieglmeier M."/>
            <person name="Klingl A."/>
            <person name="Woyke T."/>
            <person name="Ryan C.M."/>
            <person name="Banfield J.F."/>
        </authorList>
    </citation>
    <scope>NUCLEOTIDE SEQUENCE [LARGE SCALE GENOMIC DNA]</scope>
</reference>
<evidence type="ECO:0000313" key="2">
    <source>
        <dbReference type="EMBL" id="PIR88635.1"/>
    </source>
</evidence>
<dbReference type="InterPro" id="IPR043129">
    <property type="entry name" value="ATPase_NBD"/>
</dbReference>
<accession>A0A2H0US66</accession>
<evidence type="ECO:0000256" key="1">
    <source>
        <dbReference type="ARBA" id="ARBA00006479"/>
    </source>
</evidence>
<dbReference type="PANTHER" id="PTHR18964">
    <property type="entry name" value="ROK (REPRESSOR, ORF, KINASE) FAMILY"/>
    <property type="match status" value="1"/>
</dbReference>
<evidence type="ECO:0000313" key="3">
    <source>
        <dbReference type="Proteomes" id="UP000229615"/>
    </source>
</evidence>
<dbReference type="Proteomes" id="UP000229615">
    <property type="component" value="Unassembled WGS sequence"/>
</dbReference>
<dbReference type="EMBL" id="PFBB01000014">
    <property type="protein sequence ID" value="PIR88635.1"/>
    <property type="molecule type" value="Genomic_DNA"/>
</dbReference>